<dbReference type="PANTHER" id="PTHR43357">
    <property type="entry name" value="INNER MEMBRANE ABC TRANSPORTER PERMEASE PROTEIN YDCV"/>
    <property type="match status" value="1"/>
</dbReference>
<feature type="domain" description="ABC transmembrane type-1" evidence="9">
    <location>
        <begin position="63"/>
        <end position="253"/>
    </location>
</feature>
<dbReference type="SUPFAM" id="SSF161098">
    <property type="entry name" value="MetI-like"/>
    <property type="match status" value="1"/>
</dbReference>
<comment type="caution">
    <text evidence="10">The sequence shown here is derived from an EMBL/GenBank/DDBJ whole genome shotgun (WGS) entry which is preliminary data.</text>
</comment>
<comment type="similarity">
    <text evidence="8">Belongs to the binding-protein-dependent transport system permease family.</text>
</comment>
<reference evidence="10 11" key="1">
    <citation type="submission" date="2015-03" db="EMBL/GenBank/DDBJ databases">
        <authorList>
            <person name="Lepp D."/>
            <person name="Hassan Y.I."/>
            <person name="Li X.-Z."/>
            <person name="Zhou T."/>
        </authorList>
    </citation>
    <scope>NUCLEOTIDE SEQUENCE [LARGE SCALE GENOMIC DNA]</scope>
    <source>
        <strain evidence="10 11">E84</strain>
    </source>
</reference>
<evidence type="ECO:0000259" key="9">
    <source>
        <dbReference type="PROSITE" id="PS50928"/>
    </source>
</evidence>
<evidence type="ECO:0000256" key="7">
    <source>
        <dbReference type="ARBA" id="ARBA00023136"/>
    </source>
</evidence>
<dbReference type="Proteomes" id="UP000033411">
    <property type="component" value="Unassembled WGS sequence"/>
</dbReference>
<proteinExistence type="inferred from homology"/>
<sequence length="270" mass="29788">MTLRVPSWRFWVLALFVLFMIVPVIATGLFSVATRWDRTLWPEGLTFAWWIKVTARSAFMTTLMNSIWAGTVSVLVSLVLVVPTTYLAHTRLPKAKPFLEFLSILPFALPGVVLALGLIRLYAKVPLPLINTPNILIAAYVIITLPFMYRAVINSLESIDTKSLTEAAQILGANPLQVLLRVIVPNIMPGVVNGSLLVFSAVFAEFVLANLLIGTRFKTFPIYLVEFTRSDARQASALALMSFAIAWLIALGVLWTAGQANKSRQVASRA</sequence>
<evidence type="ECO:0000256" key="4">
    <source>
        <dbReference type="ARBA" id="ARBA00022519"/>
    </source>
</evidence>
<keyword evidence="11" id="KW-1185">Reference proteome</keyword>
<dbReference type="GO" id="GO:0055085">
    <property type="term" value="P:transmembrane transport"/>
    <property type="evidence" value="ECO:0007669"/>
    <property type="project" value="InterPro"/>
</dbReference>
<keyword evidence="4" id="KW-0997">Cell inner membrane</keyword>
<dbReference type="EMBL" id="LANJ01000016">
    <property type="protein sequence ID" value="KKC38132.1"/>
    <property type="molecule type" value="Genomic_DNA"/>
</dbReference>
<dbReference type="OrthoDB" id="5622164at2"/>
<dbReference type="InterPro" id="IPR000515">
    <property type="entry name" value="MetI-like"/>
</dbReference>
<evidence type="ECO:0000256" key="1">
    <source>
        <dbReference type="ARBA" id="ARBA00004429"/>
    </source>
</evidence>
<feature type="transmembrane region" description="Helical" evidence="8">
    <location>
        <begin position="67"/>
        <end position="89"/>
    </location>
</feature>
<dbReference type="Pfam" id="PF00528">
    <property type="entry name" value="BPD_transp_1"/>
    <property type="match status" value="1"/>
</dbReference>
<gene>
    <name evidence="10" type="ORF">WH87_11060</name>
</gene>
<dbReference type="PATRIC" id="fig|1293439.3.peg.1802"/>
<dbReference type="AlphaFoldDB" id="A0A0F5QAW4"/>
<dbReference type="Gene3D" id="1.10.3720.10">
    <property type="entry name" value="MetI-like"/>
    <property type="match status" value="1"/>
</dbReference>
<dbReference type="STRING" id="1293439.WH87_11060"/>
<feature type="transmembrane region" description="Helical" evidence="8">
    <location>
        <begin position="196"/>
        <end position="214"/>
    </location>
</feature>
<feature type="transmembrane region" description="Helical" evidence="8">
    <location>
        <begin position="101"/>
        <end position="123"/>
    </location>
</feature>
<protein>
    <recommendedName>
        <fullName evidence="9">ABC transmembrane type-1 domain-containing protein</fullName>
    </recommendedName>
</protein>
<keyword evidence="7 8" id="KW-0472">Membrane</keyword>
<evidence type="ECO:0000256" key="5">
    <source>
        <dbReference type="ARBA" id="ARBA00022692"/>
    </source>
</evidence>
<dbReference type="CDD" id="cd06261">
    <property type="entry name" value="TM_PBP2"/>
    <property type="match status" value="1"/>
</dbReference>
<feature type="transmembrane region" description="Helical" evidence="8">
    <location>
        <begin position="135"/>
        <end position="152"/>
    </location>
</feature>
<feature type="transmembrane region" description="Helical" evidence="8">
    <location>
        <begin position="12"/>
        <end position="33"/>
    </location>
</feature>
<dbReference type="PANTHER" id="PTHR43357:SF4">
    <property type="entry name" value="INNER MEMBRANE ABC TRANSPORTER PERMEASE PROTEIN YDCV"/>
    <property type="match status" value="1"/>
</dbReference>
<evidence type="ECO:0000256" key="8">
    <source>
        <dbReference type="RuleBase" id="RU363032"/>
    </source>
</evidence>
<dbReference type="GO" id="GO:0005886">
    <property type="term" value="C:plasma membrane"/>
    <property type="evidence" value="ECO:0007669"/>
    <property type="project" value="UniProtKB-SubCell"/>
</dbReference>
<feature type="transmembrane region" description="Helical" evidence="8">
    <location>
        <begin position="235"/>
        <end position="255"/>
    </location>
</feature>
<comment type="subcellular location">
    <subcellularLocation>
        <location evidence="1">Cell inner membrane</location>
        <topology evidence="1">Multi-pass membrane protein</topology>
    </subcellularLocation>
    <subcellularLocation>
        <location evidence="8">Cell membrane</location>
        <topology evidence="8">Multi-pass membrane protein</topology>
    </subcellularLocation>
</comment>
<organism evidence="10 11">
    <name type="scientific">Devosia epidermidihirudinis</name>
    <dbReference type="NCBI Taxonomy" id="1293439"/>
    <lineage>
        <taxon>Bacteria</taxon>
        <taxon>Pseudomonadati</taxon>
        <taxon>Pseudomonadota</taxon>
        <taxon>Alphaproteobacteria</taxon>
        <taxon>Hyphomicrobiales</taxon>
        <taxon>Devosiaceae</taxon>
        <taxon>Devosia</taxon>
    </lineage>
</organism>
<keyword evidence="3" id="KW-1003">Cell membrane</keyword>
<dbReference type="InterPro" id="IPR035906">
    <property type="entry name" value="MetI-like_sf"/>
</dbReference>
<evidence type="ECO:0000313" key="11">
    <source>
        <dbReference type="Proteomes" id="UP000033411"/>
    </source>
</evidence>
<dbReference type="PROSITE" id="PS50928">
    <property type="entry name" value="ABC_TM1"/>
    <property type="match status" value="1"/>
</dbReference>
<keyword evidence="2 8" id="KW-0813">Transport</keyword>
<accession>A0A0F5QAW4</accession>
<evidence type="ECO:0000256" key="6">
    <source>
        <dbReference type="ARBA" id="ARBA00022989"/>
    </source>
</evidence>
<evidence type="ECO:0000313" key="10">
    <source>
        <dbReference type="EMBL" id="KKC38132.1"/>
    </source>
</evidence>
<name>A0A0F5QAW4_9HYPH</name>
<keyword evidence="5 8" id="KW-0812">Transmembrane</keyword>
<evidence type="ECO:0000256" key="2">
    <source>
        <dbReference type="ARBA" id="ARBA00022448"/>
    </source>
</evidence>
<evidence type="ECO:0000256" key="3">
    <source>
        <dbReference type="ARBA" id="ARBA00022475"/>
    </source>
</evidence>
<dbReference type="RefSeq" id="WP_046139110.1">
    <property type="nucleotide sequence ID" value="NZ_LANJ01000016.1"/>
</dbReference>
<keyword evidence="6 8" id="KW-1133">Transmembrane helix</keyword>